<evidence type="ECO:0000256" key="11">
    <source>
        <dbReference type="RuleBase" id="RU366025"/>
    </source>
</evidence>
<evidence type="ECO:0000256" key="10">
    <source>
        <dbReference type="PROSITE-ProRule" id="PRU00502"/>
    </source>
</evidence>
<dbReference type="InterPro" id="IPR013083">
    <property type="entry name" value="Znf_RING/FYVE/PHD"/>
</dbReference>
<dbReference type="InterPro" id="IPR001394">
    <property type="entry name" value="Peptidase_C19_UCH"/>
</dbReference>
<evidence type="ECO:0000256" key="3">
    <source>
        <dbReference type="ARBA" id="ARBA00022670"/>
    </source>
</evidence>
<evidence type="ECO:0000256" key="6">
    <source>
        <dbReference type="ARBA" id="ARBA00022786"/>
    </source>
</evidence>
<dbReference type="Proteomes" id="UP000187406">
    <property type="component" value="Unassembled WGS sequence"/>
</dbReference>
<gene>
    <name evidence="15" type="ORF">CFOL_v3_11192</name>
</gene>
<name>A0A1Q3BI41_CEPFO</name>
<dbReference type="EMBL" id="BDDD01000580">
    <property type="protein sequence ID" value="GAV67687.1"/>
    <property type="molecule type" value="Genomic_DNA"/>
</dbReference>
<dbReference type="Gene3D" id="3.90.70.10">
    <property type="entry name" value="Cysteine proteinases"/>
    <property type="match status" value="2"/>
</dbReference>
<dbReference type="PROSITE" id="PS00972">
    <property type="entry name" value="USP_1"/>
    <property type="match status" value="1"/>
</dbReference>
<evidence type="ECO:0000313" key="15">
    <source>
        <dbReference type="EMBL" id="GAV67687.1"/>
    </source>
</evidence>
<accession>A0A1Q3BI41</accession>
<dbReference type="PROSITE" id="PS50271">
    <property type="entry name" value="ZF_UBP"/>
    <property type="match status" value="1"/>
</dbReference>
<dbReference type="InterPro" id="IPR018200">
    <property type="entry name" value="USP_CS"/>
</dbReference>
<feature type="compositionally biased region" description="Low complexity" evidence="12">
    <location>
        <begin position="431"/>
        <end position="441"/>
    </location>
</feature>
<keyword evidence="7 11" id="KW-0378">Hydrolase</keyword>
<dbReference type="GO" id="GO:0005829">
    <property type="term" value="C:cytosol"/>
    <property type="evidence" value="ECO:0007669"/>
    <property type="project" value="TreeGrafter"/>
</dbReference>
<reference evidence="16" key="1">
    <citation type="submission" date="2016-04" db="EMBL/GenBank/DDBJ databases">
        <title>Cephalotus genome sequencing.</title>
        <authorList>
            <person name="Fukushima K."/>
            <person name="Hasebe M."/>
            <person name="Fang X."/>
        </authorList>
    </citation>
    <scope>NUCLEOTIDE SEQUENCE [LARGE SCALE GENOMIC DNA]</scope>
    <source>
        <strain evidence="16">cv. St1</strain>
    </source>
</reference>
<keyword evidence="8" id="KW-0862">Zinc</keyword>
<evidence type="ECO:0000259" key="13">
    <source>
        <dbReference type="PROSITE" id="PS50235"/>
    </source>
</evidence>
<feature type="compositionally biased region" description="Basic and acidic residues" evidence="12">
    <location>
        <begin position="72"/>
        <end position="86"/>
    </location>
</feature>
<protein>
    <recommendedName>
        <fullName evidence="11">Ubiquitin carboxyl-terminal hydrolase</fullName>
        <ecNumber evidence="11">3.4.19.12</ecNumber>
    </recommendedName>
</protein>
<dbReference type="PROSITE" id="PS00973">
    <property type="entry name" value="USP_2"/>
    <property type="match status" value="1"/>
</dbReference>
<evidence type="ECO:0000313" key="16">
    <source>
        <dbReference type="Proteomes" id="UP000187406"/>
    </source>
</evidence>
<dbReference type="PROSITE" id="PS50235">
    <property type="entry name" value="USP_3"/>
    <property type="match status" value="1"/>
</dbReference>
<dbReference type="InParanoid" id="A0A1Q3BI41"/>
<dbReference type="GO" id="GO:0008270">
    <property type="term" value="F:zinc ion binding"/>
    <property type="evidence" value="ECO:0007669"/>
    <property type="project" value="UniProtKB-KW"/>
</dbReference>
<dbReference type="FunCoup" id="A0A1Q3BI41">
    <property type="interactions" value="2426"/>
</dbReference>
<comment type="catalytic activity">
    <reaction evidence="1 11">
        <text>Thiol-dependent hydrolysis of ester, thioester, amide, peptide and isopeptide bonds formed by the C-terminal Gly of ubiquitin (a 76-residue protein attached to proteins as an intracellular targeting signal).</text>
        <dbReference type="EC" id="3.4.19.12"/>
    </reaction>
</comment>
<evidence type="ECO:0000256" key="1">
    <source>
        <dbReference type="ARBA" id="ARBA00000707"/>
    </source>
</evidence>
<feature type="region of interest" description="Disordered" evidence="12">
    <location>
        <begin position="392"/>
        <end position="447"/>
    </location>
</feature>
<comment type="function">
    <text evidence="9">Recognizes and hydrolyzes the peptide bond at the C-terminal Gly of ubiquitin. Involved in the processing of poly-ubiquitin precursors as well as that of ubiquitinated proteins. Is involved in resistance to the arginine analog canavanine (CAN).</text>
</comment>
<keyword evidence="3 11" id="KW-0645">Protease</keyword>
<evidence type="ECO:0000256" key="12">
    <source>
        <dbReference type="SAM" id="MobiDB-lite"/>
    </source>
</evidence>
<dbReference type="AlphaFoldDB" id="A0A1Q3BI41"/>
<dbReference type="Pfam" id="PF00443">
    <property type="entry name" value="UCH"/>
    <property type="match status" value="1"/>
</dbReference>
<sequence>MGKRVKKKSRGPPKEKRVLAHSMKVVPQQSNESLETVHDGVPVVKDRKLCGHLDKGIDFEKLAAKIGSSDPVRCEDCRQGSNDRRGSKAKGRHGKKGSASGDSKSESKAVWVCLECGHYACGGIGLPITTQSHVIRHVRQHRHPLVIQWENPHLRWCFPCNSLIPIEKIEENGERKDALLDIVKLIKGQSTKGSMVDVEDVWFGSGSVSEVKFKDTASTDLEGGGGYVVRGLSNLGNTCFFNSVLQNLLSMERLRDYFLNQDVSVGPLSIALKKLYAETIPESGIRNVVNPRSLFGCLCSKAPQFRGYQQHDSHELLRCLLDGLSTEGATARIQFSSSKEDGKSSNLGGPTFVDSVFGGQVSSTVCCVECGHYSTVYEPFLDLSLSVPTKKPQSRKAQAVAQAKKKKLPPKRGGRIRPKVKKDTDSMPAQSISYPSASSESPCTAQSPVPLPEKILDSSIHSSTLPDSFGSTMVSDERGSVSQSVLGVPEAASEQAFVNTTEQKAALPDDFTWIDYLGTETTSDVADLTSQYTDLSFIDDSGGKDDVVNYILVEGGQVCSLDGESNRKLDSSSVNPWEDELQLQVQDSEVLLLPYKVESSTSGQTIKGEAEASSSVAGCVQEEVDFDGFGDLFNEPETAAGPIAGPSAETGLVAGNNSDSDPDEVDNTDTLVSIDSCLAHFVKPELLSDDNAWDCENCTRIMQKLEAEKKGKRPLKLLTDRGQTRSQSNSRSLYKEISCTTEVRDISNTKISSDFAFKNVGESIISQNEKIDGSNKNCTIMENGRMCDLENGRMCDFSKVVPQCKEEKGEMNDALLDQSDPSGCYKSCNQEIESEHKVMDRKGVKAKRVATKRVLIDKTPPILTIHLKRFSQDARGRLSKLNGHVNFGETIDLRPYIDPRWIDQGQYVYRLIGVVVHQGSMRQGHYIAYVRGQKENDNGVSDWYYCSDDYVHEVSLEEVLCCEAYILFYEKVGD</sequence>
<evidence type="ECO:0000256" key="4">
    <source>
        <dbReference type="ARBA" id="ARBA00022723"/>
    </source>
</evidence>
<dbReference type="SMART" id="SM00290">
    <property type="entry name" value="ZnF_UBP"/>
    <property type="match status" value="1"/>
</dbReference>
<dbReference type="SUPFAM" id="SSF54001">
    <property type="entry name" value="Cysteine proteinases"/>
    <property type="match status" value="1"/>
</dbReference>
<comment type="caution">
    <text evidence="15">The sequence shown here is derived from an EMBL/GenBank/DDBJ whole genome shotgun (WGS) entry which is preliminary data.</text>
</comment>
<keyword evidence="6 11" id="KW-0833">Ubl conjugation pathway</keyword>
<feature type="compositionally biased region" description="Basic residues" evidence="12">
    <location>
        <begin position="403"/>
        <end position="420"/>
    </location>
</feature>
<evidence type="ECO:0000256" key="5">
    <source>
        <dbReference type="ARBA" id="ARBA00022771"/>
    </source>
</evidence>
<comment type="similarity">
    <text evidence="2 11">Belongs to the peptidase C19 family.</text>
</comment>
<organism evidence="15 16">
    <name type="scientific">Cephalotus follicularis</name>
    <name type="common">Albany pitcher plant</name>
    <dbReference type="NCBI Taxonomy" id="3775"/>
    <lineage>
        <taxon>Eukaryota</taxon>
        <taxon>Viridiplantae</taxon>
        <taxon>Streptophyta</taxon>
        <taxon>Embryophyta</taxon>
        <taxon>Tracheophyta</taxon>
        <taxon>Spermatophyta</taxon>
        <taxon>Magnoliopsida</taxon>
        <taxon>eudicotyledons</taxon>
        <taxon>Gunneridae</taxon>
        <taxon>Pentapetalae</taxon>
        <taxon>rosids</taxon>
        <taxon>fabids</taxon>
        <taxon>Oxalidales</taxon>
        <taxon>Cephalotaceae</taxon>
        <taxon>Cephalotus</taxon>
    </lineage>
</organism>
<dbReference type="Gene3D" id="3.30.40.10">
    <property type="entry name" value="Zinc/RING finger domain, C3HC4 (zinc finger)"/>
    <property type="match status" value="1"/>
</dbReference>
<dbReference type="GO" id="GO:0006508">
    <property type="term" value="P:proteolysis"/>
    <property type="evidence" value="ECO:0007669"/>
    <property type="project" value="UniProtKB-KW"/>
</dbReference>
<proteinExistence type="inferred from homology"/>
<dbReference type="SUPFAM" id="SSF57850">
    <property type="entry name" value="RING/U-box"/>
    <property type="match status" value="1"/>
</dbReference>
<dbReference type="Pfam" id="PF02148">
    <property type="entry name" value="zf-UBP"/>
    <property type="match status" value="1"/>
</dbReference>
<dbReference type="InterPro" id="IPR038765">
    <property type="entry name" value="Papain-like_cys_pep_sf"/>
</dbReference>
<evidence type="ECO:0000256" key="2">
    <source>
        <dbReference type="ARBA" id="ARBA00009085"/>
    </source>
</evidence>
<dbReference type="InterPro" id="IPR050164">
    <property type="entry name" value="Peptidase_C19"/>
</dbReference>
<dbReference type="InterPro" id="IPR001607">
    <property type="entry name" value="Znf_UBP"/>
</dbReference>
<feature type="domain" description="UBP-type" evidence="14">
    <location>
        <begin position="48"/>
        <end position="184"/>
    </location>
</feature>
<evidence type="ECO:0000256" key="9">
    <source>
        <dbReference type="ARBA" id="ARBA00058678"/>
    </source>
</evidence>
<dbReference type="GO" id="GO:0016579">
    <property type="term" value="P:protein deubiquitination"/>
    <property type="evidence" value="ECO:0007669"/>
    <property type="project" value="InterPro"/>
</dbReference>
<dbReference type="GO" id="GO:0005634">
    <property type="term" value="C:nucleus"/>
    <property type="evidence" value="ECO:0007669"/>
    <property type="project" value="TreeGrafter"/>
</dbReference>
<dbReference type="PANTHER" id="PTHR24006">
    <property type="entry name" value="UBIQUITIN CARBOXYL-TERMINAL HYDROLASE"/>
    <property type="match status" value="1"/>
</dbReference>
<dbReference type="EC" id="3.4.19.12" evidence="11"/>
<feature type="compositionally biased region" description="Basic residues" evidence="12">
    <location>
        <begin position="1"/>
        <end position="11"/>
    </location>
</feature>
<keyword evidence="5 10" id="KW-0863">Zinc-finger</keyword>
<feature type="compositionally biased region" description="Basic residues" evidence="12">
    <location>
        <begin position="87"/>
        <end position="96"/>
    </location>
</feature>
<dbReference type="PANTHER" id="PTHR24006:SF781">
    <property type="entry name" value="LD34905P"/>
    <property type="match status" value="1"/>
</dbReference>
<keyword evidence="11" id="KW-0788">Thiol protease</keyword>
<keyword evidence="4" id="KW-0479">Metal-binding</keyword>
<dbReference type="GO" id="GO:0004843">
    <property type="term" value="F:cysteine-type deubiquitinase activity"/>
    <property type="evidence" value="ECO:0007669"/>
    <property type="project" value="UniProtKB-UniRule"/>
</dbReference>
<feature type="region of interest" description="Disordered" evidence="12">
    <location>
        <begin position="1"/>
        <end position="22"/>
    </location>
</feature>
<keyword evidence="16" id="KW-1185">Reference proteome</keyword>
<feature type="region of interest" description="Disordered" evidence="12">
    <location>
        <begin position="71"/>
        <end position="103"/>
    </location>
</feature>
<dbReference type="OrthoDB" id="2020758at2759"/>
<dbReference type="InterPro" id="IPR028889">
    <property type="entry name" value="USP"/>
</dbReference>
<dbReference type="FunFam" id="3.30.40.10:FF:000900">
    <property type="entry name" value="Ubiquitinyl hydrolase 1"/>
    <property type="match status" value="1"/>
</dbReference>
<feature type="domain" description="USP" evidence="13">
    <location>
        <begin position="230"/>
        <end position="972"/>
    </location>
</feature>
<evidence type="ECO:0000256" key="8">
    <source>
        <dbReference type="ARBA" id="ARBA00022833"/>
    </source>
</evidence>
<dbReference type="STRING" id="3775.A0A1Q3BI41"/>
<evidence type="ECO:0000259" key="14">
    <source>
        <dbReference type="PROSITE" id="PS50271"/>
    </source>
</evidence>
<evidence type="ECO:0000256" key="7">
    <source>
        <dbReference type="ARBA" id="ARBA00022801"/>
    </source>
</evidence>